<keyword evidence="1" id="KW-0863">Zinc-finger</keyword>
<dbReference type="SMART" id="SM00355">
    <property type="entry name" value="ZnF_C2H2"/>
    <property type="match status" value="2"/>
</dbReference>
<dbReference type="EMBL" id="CAJVRM010000221">
    <property type="protein sequence ID" value="CAG8977503.1"/>
    <property type="molecule type" value="Genomic_DNA"/>
</dbReference>
<proteinExistence type="predicted"/>
<evidence type="ECO:0000313" key="3">
    <source>
        <dbReference type="EMBL" id="CAG8977503.1"/>
    </source>
</evidence>
<keyword evidence="1" id="KW-0479">Metal-binding</keyword>
<reference evidence="3" key="1">
    <citation type="submission" date="2021-07" db="EMBL/GenBank/DDBJ databases">
        <authorList>
            <person name="Durling M."/>
        </authorList>
    </citation>
    <scope>NUCLEOTIDE SEQUENCE</scope>
</reference>
<organism evidence="3 4">
    <name type="scientific">Hymenoscyphus albidus</name>
    <dbReference type="NCBI Taxonomy" id="595503"/>
    <lineage>
        <taxon>Eukaryota</taxon>
        <taxon>Fungi</taxon>
        <taxon>Dikarya</taxon>
        <taxon>Ascomycota</taxon>
        <taxon>Pezizomycotina</taxon>
        <taxon>Leotiomycetes</taxon>
        <taxon>Helotiales</taxon>
        <taxon>Helotiaceae</taxon>
        <taxon>Hymenoscyphus</taxon>
    </lineage>
</organism>
<comment type="caution">
    <text evidence="3">The sequence shown here is derived from an EMBL/GenBank/DDBJ whole genome shotgun (WGS) entry which is preliminary data.</text>
</comment>
<keyword evidence="1" id="KW-0862">Zinc</keyword>
<gene>
    <name evidence="3" type="ORF">HYALB_00009337</name>
</gene>
<protein>
    <recommendedName>
        <fullName evidence="2">C2H2-type domain-containing protein</fullName>
    </recommendedName>
</protein>
<dbReference type="PROSITE" id="PS00028">
    <property type="entry name" value="ZINC_FINGER_C2H2_1"/>
    <property type="match status" value="1"/>
</dbReference>
<dbReference type="PROSITE" id="PS50157">
    <property type="entry name" value="ZINC_FINGER_C2H2_2"/>
    <property type="match status" value="1"/>
</dbReference>
<dbReference type="InterPro" id="IPR013087">
    <property type="entry name" value="Znf_C2H2_type"/>
</dbReference>
<accession>A0A9N9PWI4</accession>
<keyword evidence="4" id="KW-1185">Reference proteome</keyword>
<evidence type="ECO:0000256" key="1">
    <source>
        <dbReference type="PROSITE-ProRule" id="PRU00042"/>
    </source>
</evidence>
<dbReference type="OrthoDB" id="2687452at2759"/>
<dbReference type="GO" id="GO:0008270">
    <property type="term" value="F:zinc ion binding"/>
    <property type="evidence" value="ECO:0007669"/>
    <property type="project" value="UniProtKB-KW"/>
</dbReference>
<evidence type="ECO:0000259" key="2">
    <source>
        <dbReference type="PROSITE" id="PS50157"/>
    </source>
</evidence>
<dbReference type="Proteomes" id="UP000701801">
    <property type="component" value="Unassembled WGS sequence"/>
</dbReference>
<sequence length="253" mass="27794">MQSHSPSPSPSLAFASHSLALPANQSANLVTPPASSPAGPFVGVGQPMPHEFSNKLCRITCLKSDIYFSLPQPSQEAFPSFGVFQQISAEDRVAQVESVLTAHLIDNNDSFPTGARVGLPVYDNFAPSPNHAIWNPFQPTHPINDSFITEYDIQPSVDNMNAVAMPLYSATPGTDFPFPILQGPVTPKPRTPCQYCMETFTRVPDLARHIQSVHMGIKHHCTYPGCPNNRGKGYCRLEKLRTHQKEKHGFALM</sequence>
<feature type="domain" description="C2H2-type" evidence="2">
    <location>
        <begin position="191"/>
        <end position="219"/>
    </location>
</feature>
<dbReference type="AlphaFoldDB" id="A0A9N9PWI4"/>
<dbReference type="Gene3D" id="3.30.160.60">
    <property type="entry name" value="Classic Zinc Finger"/>
    <property type="match status" value="1"/>
</dbReference>
<evidence type="ECO:0000313" key="4">
    <source>
        <dbReference type="Proteomes" id="UP000701801"/>
    </source>
</evidence>
<name>A0A9N9PWI4_9HELO</name>